<dbReference type="KEGG" id="gms:SOIL9_61420"/>
<dbReference type="AlphaFoldDB" id="A0A6P2CWU5"/>
<accession>A0A6P2CWU5</accession>
<sequence length="215" mass="23894">MASFDIVLRTQGSLHPGSEPTEFVSEYVGLIRCTDDETGVVTNVGRVAARRVHAERACDAGEWLYDVCDAHSAELRDLHALVYEPDGYDFKAPLVRRFETTGCDLLVLDYVILSPKWRGLRLGLLAARKLVDLIGGGCGFVVSEVAPLLAEGYEALRVPATWLPPLPSDEVIRDATVRLRRYYRCMGFRRLGRTPYYALPLNQVTPTAQELLGPT</sequence>
<protein>
    <submittedName>
        <fullName evidence="1">Marine sediment metagenome DNA, contig: S12H4_L04146</fullName>
    </submittedName>
</protein>
<gene>
    <name evidence="1" type="ORF">SOIL9_61420</name>
</gene>
<organism evidence="1 2">
    <name type="scientific">Gemmata massiliana</name>
    <dbReference type="NCBI Taxonomy" id="1210884"/>
    <lineage>
        <taxon>Bacteria</taxon>
        <taxon>Pseudomonadati</taxon>
        <taxon>Planctomycetota</taxon>
        <taxon>Planctomycetia</taxon>
        <taxon>Gemmatales</taxon>
        <taxon>Gemmataceae</taxon>
        <taxon>Gemmata</taxon>
    </lineage>
</organism>
<evidence type="ECO:0000313" key="1">
    <source>
        <dbReference type="EMBL" id="VTR91572.1"/>
    </source>
</evidence>
<reference evidence="1 2" key="1">
    <citation type="submission" date="2019-05" db="EMBL/GenBank/DDBJ databases">
        <authorList>
            <consortium name="Science for Life Laboratories"/>
        </authorList>
    </citation>
    <scope>NUCLEOTIDE SEQUENCE [LARGE SCALE GENOMIC DNA]</scope>
    <source>
        <strain evidence="1">Soil9</strain>
    </source>
</reference>
<dbReference type="Proteomes" id="UP000464178">
    <property type="component" value="Chromosome"/>
</dbReference>
<dbReference type="EMBL" id="LR593886">
    <property type="protein sequence ID" value="VTR91572.1"/>
    <property type="molecule type" value="Genomic_DNA"/>
</dbReference>
<proteinExistence type="predicted"/>
<evidence type="ECO:0000313" key="2">
    <source>
        <dbReference type="Proteomes" id="UP000464178"/>
    </source>
</evidence>
<keyword evidence="2" id="KW-1185">Reference proteome</keyword>
<dbReference type="RefSeq" id="WP_162666548.1">
    <property type="nucleotide sequence ID" value="NZ_LR593886.1"/>
</dbReference>
<name>A0A6P2CWU5_9BACT</name>